<keyword evidence="4" id="KW-1185">Reference proteome</keyword>
<dbReference type="RefSeq" id="WP_118920227.1">
    <property type="nucleotide sequence ID" value="NZ_QWEG01000004.1"/>
</dbReference>
<feature type="transmembrane region" description="Helical" evidence="1">
    <location>
        <begin position="43"/>
        <end position="63"/>
    </location>
</feature>
<name>A0A417YWB3_9BACI</name>
<comment type="caution">
    <text evidence="3">The sequence shown here is derived from an EMBL/GenBank/DDBJ whole genome shotgun (WGS) entry which is preliminary data.</text>
</comment>
<feature type="transmembrane region" description="Helical" evidence="1">
    <location>
        <begin position="12"/>
        <end position="31"/>
    </location>
</feature>
<keyword evidence="3" id="KW-0645">Protease</keyword>
<dbReference type="GO" id="GO:0080120">
    <property type="term" value="P:CAAX-box protein maturation"/>
    <property type="evidence" value="ECO:0007669"/>
    <property type="project" value="UniProtKB-ARBA"/>
</dbReference>
<keyword evidence="1" id="KW-0472">Membrane</keyword>
<dbReference type="Pfam" id="PF02517">
    <property type="entry name" value="Rce1-like"/>
    <property type="match status" value="1"/>
</dbReference>
<protein>
    <submittedName>
        <fullName evidence="3">CPBP family intramembrane metalloprotease</fullName>
    </submittedName>
</protein>
<reference evidence="3 4" key="1">
    <citation type="journal article" date="2017" name="Int. J. Syst. Evol. Microbiol.">
        <title>Bacillus notoginsengisoli sp. nov., a novel bacterium isolated from the rhizosphere of Panax notoginseng.</title>
        <authorList>
            <person name="Zhang M.Y."/>
            <person name="Cheng J."/>
            <person name="Cai Y."/>
            <person name="Zhang T.Y."/>
            <person name="Wu Y.Y."/>
            <person name="Manikprabhu D."/>
            <person name="Li W.J."/>
            <person name="Zhang Y.X."/>
        </authorList>
    </citation>
    <scope>NUCLEOTIDE SEQUENCE [LARGE SCALE GENOMIC DNA]</scope>
    <source>
        <strain evidence="3 4">JCM 30743</strain>
    </source>
</reference>
<gene>
    <name evidence="3" type="ORF">D1B31_07970</name>
</gene>
<dbReference type="Proteomes" id="UP000284416">
    <property type="component" value="Unassembled WGS sequence"/>
</dbReference>
<keyword evidence="3" id="KW-0378">Hydrolase</keyword>
<keyword evidence="1" id="KW-0812">Transmembrane</keyword>
<evidence type="ECO:0000313" key="3">
    <source>
        <dbReference type="EMBL" id="RHW41645.1"/>
    </source>
</evidence>
<dbReference type="InterPro" id="IPR003675">
    <property type="entry name" value="Rce1/LyrA-like_dom"/>
</dbReference>
<evidence type="ECO:0000259" key="2">
    <source>
        <dbReference type="Pfam" id="PF02517"/>
    </source>
</evidence>
<proteinExistence type="predicted"/>
<evidence type="ECO:0000256" key="1">
    <source>
        <dbReference type="SAM" id="Phobius"/>
    </source>
</evidence>
<dbReference type="GO" id="GO:0006508">
    <property type="term" value="P:proteolysis"/>
    <property type="evidence" value="ECO:0007669"/>
    <property type="project" value="UniProtKB-KW"/>
</dbReference>
<evidence type="ECO:0000313" key="4">
    <source>
        <dbReference type="Proteomes" id="UP000284416"/>
    </source>
</evidence>
<dbReference type="OrthoDB" id="7564474at2"/>
<organism evidence="3 4">
    <name type="scientific">Neobacillus notoginsengisoli</name>
    <dbReference type="NCBI Taxonomy" id="1578198"/>
    <lineage>
        <taxon>Bacteria</taxon>
        <taxon>Bacillati</taxon>
        <taxon>Bacillota</taxon>
        <taxon>Bacilli</taxon>
        <taxon>Bacillales</taxon>
        <taxon>Bacillaceae</taxon>
        <taxon>Neobacillus</taxon>
    </lineage>
</organism>
<keyword evidence="1" id="KW-1133">Transmembrane helix</keyword>
<keyword evidence="3" id="KW-0482">Metalloprotease</keyword>
<feature type="domain" description="CAAX prenyl protease 2/Lysostaphin resistance protein A-like" evidence="2">
    <location>
        <begin position="13"/>
        <end position="104"/>
    </location>
</feature>
<dbReference type="EMBL" id="QWEG01000004">
    <property type="protein sequence ID" value="RHW41645.1"/>
    <property type="molecule type" value="Genomic_DNA"/>
</dbReference>
<feature type="transmembrane region" description="Helical" evidence="1">
    <location>
        <begin position="136"/>
        <end position="156"/>
    </location>
</feature>
<accession>A0A417YWB3</accession>
<dbReference type="GO" id="GO:0004175">
    <property type="term" value="F:endopeptidase activity"/>
    <property type="evidence" value="ECO:0007669"/>
    <property type="project" value="UniProtKB-ARBA"/>
</dbReference>
<dbReference type="GO" id="GO:0008237">
    <property type="term" value="F:metallopeptidase activity"/>
    <property type="evidence" value="ECO:0007669"/>
    <property type="project" value="UniProtKB-KW"/>
</dbReference>
<dbReference type="AlphaFoldDB" id="A0A417YWB3"/>
<sequence length="171" mass="18809">MTGVKPVEESLLTFGMVLGTFFIGSFLNDLITRGYIFAQLKNLLPVPWIFAISITVYAFDYIWNEGFSLSNTQFSVLLGLSLTYAFYKSGSIGAATGIHWGLNVCYGLFNGTLGQDNGGIFYRSEHHHSSFLLESIGYIIPILMFATVLAVGKMIWSSGKNIPAQNSTHAM</sequence>